<keyword evidence="3" id="KW-0902">Two-component regulatory system</keyword>
<evidence type="ECO:0000256" key="3">
    <source>
        <dbReference type="ARBA" id="ARBA00023012"/>
    </source>
</evidence>
<evidence type="ECO:0000313" key="13">
    <source>
        <dbReference type="Proteomes" id="UP000886787"/>
    </source>
</evidence>
<evidence type="ECO:0000256" key="2">
    <source>
        <dbReference type="ARBA" id="ARBA00022553"/>
    </source>
</evidence>
<sequence length="217" mass="24778">MKKILIVEDELPIANLIAMNLRLAGYTCTCVYNGADAADRIKPDAFDLVLLDVMLPDIDGFSLLEYIRPCQIPVIFITAKTALHDKVAGLKMGAEDYITKPFEIAELLARVEAVLRRCKGSENIYEVNGVRVNTGSRIVTVNGKNVELTMKEYELLLLFIKNKNLALYRELIYERVWGSDYMGDTRTVDLHVQRLRRKLGWEKKIESVYKVGYRLNC</sequence>
<evidence type="ECO:0000259" key="11">
    <source>
        <dbReference type="PROSITE" id="PS51755"/>
    </source>
</evidence>
<dbReference type="InterPro" id="IPR011006">
    <property type="entry name" value="CheY-like_superfamily"/>
</dbReference>
<keyword evidence="2 8" id="KW-0597">Phosphoprotein</keyword>
<feature type="modified residue" description="4-aspartylphosphate" evidence="8">
    <location>
        <position position="52"/>
    </location>
</feature>
<dbReference type="CDD" id="cd00383">
    <property type="entry name" value="trans_reg_C"/>
    <property type="match status" value="1"/>
</dbReference>
<keyword evidence="6" id="KW-0804">Transcription</keyword>
<dbReference type="InterPro" id="IPR036388">
    <property type="entry name" value="WH-like_DNA-bd_sf"/>
</dbReference>
<evidence type="ECO:0000256" key="9">
    <source>
        <dbReference type="PROSITE-ProRule" id="PRU01091"/>
    </source>
</evidence>
<evidence type="ECO:0000256" key="5">
    <source>
        <dbReference type="ARBA" id="ARBA00023125"/>
    </source>
</evidence>
<evidence type="ECO:0000256" key="6">
    <source>
        <dbReference type="ARBA" id="ARBA00023163"/>
    </source>
</evidence>
<dbReference type="GO" id="GO:0006355">
    <property type="term" value="P:regulation of DNA-templated transcription"/>
    <property type="evidence" value="ECO:0007669"/>
    <property type="project" value="InterPro"/>
</dbReference>
<dbReference type="AlphaFoldDB" id="A0A9D1CU59"/>
<feature type="domain" description="Response regulatory" evidence="10">
    <location>
        <begin position="3"/>
        <end position="115"/>
    </location>
</feature>
<evidence type="ECO:0000256" key="4">
    <source>
        <dbReference type="ARBA" id="ARBA00023015"/>
    </source>
</evidence>
<evidence type="ECO:0000313" key="12">
    <source>
        <dbReference type="EMBL" id="HIQ80421.1"/>
    </source>
</evidence>
<evidence type="ECO:0000256" key="1">
    <source>
        <dbReference type="ARBA" id="ARBA00018672"/>
    </source>
</evidence>
<comment type="function">
    <text evidence="7">May play the central regulatory role in sporulation. It may be an element of the effector pathway responsible for the activation of sporulation genes in response to nutritional stress. Spo0A may act in concert with spo0H (a sigma factor) to control the expression of some genes that are critical to the sporulation process.</text>
</comment>
<dbReference type="EMBL" id="DVFW01000021">
    <property type="protein sequence ID" value="HIQ80421.1"/>
    <property type="molecule type" value="Genomic_DNA"/>
</dbReference>
<feature type="domain" description="OmpR/PhoB-type" evidence="11">
    <location>
        <begin position="122"/>
        <end position="217"/>
    </location>
</feature>
<feature type="DNA-binding region" description="OmpR/PhoB-type" evidence="9">
    <location>
        <begin position="122"/>
        <end position="217"/>
    </location>
</feature>
<dbReference type="Gene3D" id="1.10.10.10">
    <property type="entry name" value="Winged helix-like DNA-binding domain superfamily/Winged helix DNA-binding domain"/>
    <property type="match status" value="1"/>
</dbReference>
<accession>A0A9D1CU59</accession>
<dbReference type="Proteomes" id="UP000886787">
    <property type="component" value="Unassembled WGS sequence"/>
</dbReference>
<dbReference type="PANTHER" id="PTHR48111">
    <property type="entry name" value="REGULATOR OF RPOS"/>
    <property type="match status" value="1"/>
</dbReference>
<comment type="caution">
    <text evidence="12">The sequence shown here is derived from an EMBL/GenBank/DDBJ whole genome shotgun (WGS) entry which is preliminary data.</text>
</comment>
<keyword evidence="5 9" id="KW-0238">DNA-binding</keyword>
<dbReference type="PROSITE" id="PS50110">
    <property type="entry name" value="RESPONSE_REGULATORY"/>
    <property type="match status" value="1"/>
</dbReference>
<dbReference type="InterPro" id="IPR001789">
    <property type="entry name" value="Sig_transdc_resp-reg_receiver"/>
</dbReference>
<dbReference type="InterPro" id="IPR001867">
    <property type="entry name" value="OmpR/PhoB-type_DNA-bd"/>
</dbReference>
<dbReference type="InterPro" id="IPR039420">
    <property type="entry name" value="WalR-like"/>
</dbReference>
<dbReference type="GO" id="GO:0032993">
    <property type="term" value="C:protein-DNA complex"/>
    <property type="evidence" value="ECO:0007669"/>
    <property type="project" value="TreeGrafter"/>
</dbReference>
<dbReference type="SMART" id="SM00448">
    <property type="entry name" value="REC"/>
    <property type="match status" value="1"/>
</dbReference>
<evidence type="ECO:0000256" key="7">
    <source>
        <dbReference type="ARBA" id="ARBA00024867"/>
    </source>
</evidence>
<dbReference type="Gene3D" id="3.40.50.2300">
    <property type="match status" value="1"/>
</dbReference>
<evidence type="ECO:0000259" key="10">
    <source>
        <dbReference type="PROSITE" id="PS50110"/>
    </source>
</evidence>
<dbReference type="GO" id="GO:0000156">
    <property type="term" value="F:phosphorelay response regulator activity"/>
    <property type="evidence" value="ECO:0007669"/>
    <property type="project" value="TreeGrafter"/>
</dbReference>
<dbReference type="Gene3D" id="6.10.250.690">
    <property type="match status" value="1"/>
</dbReference>
<evidence type="ECO:0000256" key="8">
    <source>
        <dbReference type="PROSITE-ProRule" id="PRU00169"/>
    </source>
</evidence>
<dbReference type="GO" id="GO:0000976">
    <property type="term" value="F:transcription cis-regulatory region binding"/>
    <property type="evidence" value="ECO:0007669"/>
    <property type="project" value="TreeGrafter"/>
</dbReference>
<proteinExistence type="predicted"/>
<dbReference type="SMART" id="SM00862">
    <property type="entry name" value="Trans_reg_C"/>
    <property type="match status" value="1"/>
</dbReference>
<dbReference type="GO" id="GO:0005829">
    <property type="term" value="C:cytosol"/>
    <property type="evidence" value="ECO:0007669"/>
    <property type="project" value="TreeGrafter"/>
</dbReference>
<keyword evidence="4" id="KW-0805">Transcription regulation</keyword>
<dbReference type="PANTHER" id="PTHR48111:SF40">
    <property type="entry name" value="PHOSPHATE REGULON TRANSCRIPTIONAL REGULATORY PROTEIN PHOB"/>
    <property type="match status" value="1"/>
</dbReference>
<dbReference type="Pfam" id="PF00072">
    <property type="entry name" value="Response_reg"/>
    <property type="match status" value="1"/>
</dbReference>
<dbReference type="PROSITE" id="PS51755">
    <property type="entry name" value="OMPR_PHOB"/>
    <property type="match status" value="1"/>
</dbReference>
<name>A0A9D1CU59_9FIRM</name>
<reference evidence="12" key="1">
    <citation type="submission" date="2020-10" db="EMBL/GenBank/DDBJ databases">
        <authorList>
            <person name="Gilroy R."/>
        </authorList>
    </citation>
    <scope>NUCLEOTIDE SEQUENCE</scope>
    <source>
        <strain evidence="12">ChiSjej1B19-3389</strain>
    </source>
</reference>
<reference evidence="12" key="2">
    <citation type="journal article" date="2021" name="PeerJ">
        <title>Extensive microbial diversity within the chicken gut microbiome revealed by metagenomics and culture.</title>
        <authorList>
            <person name="Gilroy R."/>
            <person name="Ravi A."/>
            <person name="Getino M."/>
            <person name="Pursley I."/>
            <person name="Horton D.L."/>
            <person name="Alikhan N.F."/>
            <person name="Baker D."/>
            <person name="Gharbi K."/>
            <person name="Hall N."/>
            <person name="Watson M."/>
            <person name="Adriaenssens E.M."/>
            <person name="Foster-Nyarko E."/>
            <person name="Jarju S."/>
            <person name="Secka A."/>
            <person name="Antonio M."/>
            <person name="Oren A."/>
            <person name="Chaudhuri R.R."/>
            <person name="La Ragione R."/>
            <person name="Hildebrand F."/>
            <person name="Pallen M.J."/>
        </authorList>
    </citation>
    <scope>NUCLEOTIDE SEQUENCE</scope>
    <source>
        <strain evidence="12">ChiSjej1B19-3389</strain>
    </source>
</reference>
<dbReference type="Pfam" id="PF00486">
    <property type="entry name" value="Trans_reg_C"/>
    <property type="match status" value="1"/>
</dbReference>
<dbReference type="SUPFAM" id="SSF52172">
    <property type="entry name" value="CheY-like"/>
    <property type="match status" value="1"/>
</dbReference>
<protein>
    <recommendedName>
        <fullName evidence="1">Stage 0 sporulation protein A homolog</fullName>
    </recommendedName>
</protein>
<dbReference type="CDD" id="cd17574">
    <property type="entry name" value="REC_OmpR"/>
    <property type="match status" value="1"/>
</dbReference>
<gene>
    <name evidence="12" type="ORF">IAD32_03960</name>
</gene>
<organism evidence="12 13">
    <name type="scientific">Candidatus Scatavimonas merdigallinarum</name>
    <dbReference type="NCBI Taxonomy" id="2840914"/>
    <lineage>
        <taxon>Bacteria</taxon>
        <taxon>Bacillati</taxon>
        <taxon>Bacillota</taxon>
        <taxon>Clostridia</taxon>
        <taxon>Eubacteriales</taxon>
        <taxon>Oscillospiraceae</taxon>
        <taxon>Oscillospiraceae incertae sedis</taxon>
        <taxon>Candidatus Scatavimonas</taxon>
    </lineage>
</organism>